<evidence type="ECO:0000256" key="3">
    <source>
        <dbReference type="SAM" id="SignalP"/>
    </source>
</evidence>
<feature type="signal peptide" evidence="3">
    <location>
        <begin position="1"/>
        <end position="26"/>
    </location>
</feature>
<keyword evidence="3" id="KW-0732">Signal</keyword>
<keyword evidence="6" id="KW-1185">Reference proteome</keyword>
<proteinExistence type="inferred from homology"/>
<evidence type="ECO:0000313" key="5">
    <source>
        <dbReference type="EMBL" id="MDQ0416018.1"/>
    </source>
</evidence>
<reference evidence="5 6" key="1">
    <citation type="submission" date="2023-07" db="EMBL/GenBank/DDBJ databases">
        <title>Genomic Encyclopedia of Type Strains, Phase IV (KMG-IV): sequencing the most valuable type-strain genomes for metagenomic binning, comparative biology and taxonomic classification.</title>
        <authorList>
            <person name="Goeker M."/>
        </authorList>
    </citation>
    <scope>NUCLEOTIDE SEQUENCE [LARGE SCALE GENOMIC DNA]</scope>
    <source>
        <strain evidence="5 6">DSM 46876</strain>
    </source>
</reference>
<dbReference type="RefSeq" id="WP_307250079.1">
    <property type="nucleotide sequence ID" value="NZ_JAUSUV010000001.1"/>
</dbReference>
<evidence type="ECO:0000256" key="1">
    <source>
        <dbReference type="ARBA" id="ARBA00008455"/>
    </source>
</evidence>
<feature type="domain" description="Peptidase C1A papain C-terminal" evidence="4">
    <location>
        <begin position="85"/>
        <end position="291"/>
    </location>
</feature>
<protein>
    <recommendedName>
        <fullName evidence="4">Peptidase C1A papain C-terminal domain-containing protein</fullName>
    </recommendedName>
</protein>
<dbReference type="Pfam" id="PF00112">
    <property type="entry name" value="Peptidase_C1"/>
    <property type="match status" value="1"/>
</dbReference>
<dbReference type="AlphaFoldDB" id="A0AAJ1WR77"/>
<dbReference type="PANTHER" id="PTHR12411">
    <property type="entry name" value="CYSTEINE PROTEASE FAMILY C1-RELATED"/>
    <property type="match status" value="1"/>
</dbReference>
<dbReference type="InterPro" id="IPR038765">
    <property type="entry name" value="Papain-like_cys_pep_sf"/>
</dbReference>
<sequence>MKKALLWMLALVVTLTSTLFGSSAEAKPEQKPFNPNDFSTYGTGLKDGPRPEGLKEYTPEKRFVTKDELKKQGKNRQQINPDQILPQKVDLRPYFAPIRSQSKFGTCVVFATTGLREYYIGRHTEAKGKDVTHLSPSYIYYPSGPDEGLSFYTAFEILRREGVPPETERPYDPDRSNTDQFKAPKTVQQRENAAPYKIDSFRFIRDNSSMVDNVKRAVANGDPVMFGIPVYPNFDATPSTGIIPAVEEKKSRGGHALVVVGYDDENEWFIIRNSWGEKFGDKGYAYMGYDIFKEMNDDFGYVANIRNNEYPPQGVKLSVSTSTDTTMSLDVSAIGATSFDLYRDGKYVKSFTGNSVKDEGLKADATYKYHVVAKNGRGGTRSVTVEKSAVFVELDKAS</sequence>
<dbReference type="GO" id="GO:0008234">
    <property type="term" value="F:cysteine-type peptidase activity"/>
    <property type="evidence" value="ECO:0007669"/>
    <property type="project" value="InterPro"/>
</dbReference>
<organism evidence="5 6">
    <name type="scientific">Croceifilum oryzae</name>
    <dbReference type="NCBI Taxonomy" id="1553429"/>
    <lineage>
        <taxon>Bacteria</taxon>
        <taxon>Bacillati</taxon>
        <taxon>Bacillota</taxon>
        <taxon>Bacilli</taxon>
        <taxon>Bacillales</taxon>
        <taxon>Thermoactinomycetaceae</taxon>
        <taxon>Croceifilum</taxon>
    </lineage>
</organism>
<comment type="caution">
    <text evidence="5">The sequence shown here is derived from an EMBL/GenBank/DDBJ whole genome shotgun (WGS) entry which is preliminary data.</text>
</comment>
<dbReference type="Proteomes" id="UP001238450">
    <property type="component" value="Unassembled WGS sequence"/>
</dbReference>
<accession>A0AAJ1WR77</accession>
<comment type="similarity">
    <text evidence="1">Belongs to the peptidase C1 family.</text>
</comment>
<evidence type="ECO:0000256" key="2">
    <source>
        <dbReference type="SAM" id="MobiDB-lite"/>
    </source>
</evidence>
<feature type="compositionally biased region" description="Basic and acidic residues" evidence="2">
    <location>
        <begin position="163"/>
        <end position="177"/>
    </location>
</feature>
<dbReference type="SMART" id="SM00645">
    <property type="entry name" value="Pept_C1"/>
    <property type="match status" value="1"/>
</dbReference>
<dbReference type="EMBL" id="JAUSUV010000001">
    <property type="protein sequence ID" value="MDQ0416018.1"/>
    <property type="molecule type" value="Genomic_DNA"/>
</dbReference>
<dbReference type="InterPro" id="IPR000668">
    <property type="entry name" value="Peptidase_C1A_C"/>
</dbReference>
<feature type="region of interest" description="Disordered" evidence="2">
    <location>
        <begin position="163"/>
        <end position="182"/>
    </location>
</feature>
<dbReference type="Gene3D" id="3.90.70.10">
    <property type="entry name" value="Cysteine proteinases"/>
    <property type="match status" value="1"/>
</dbReference>
<name>A0AAJ1WR77_9BACL</name>
<feature type="region of interest" description="Disordered" evidence="2">
    <location>
        <begin position="24"/>
        <end position="56"/>
    </location>
</feature>
<dbReference type="Gene3D" id="2.60.40.10">
    <property type="entry name" value="Immunoglobulins"/>
    <property type="match status" value="1"/>
</dbReference>
<evidence type="ECO:0000259" key="4">
    <source>
        <dbReference type="SMART" id="SM00645"/>
    </source>
</evidence>
<dbReference type="InterPro" id="IPR025660">
    <property type="entry name" value="Pept_his_AS"/>
</dbReference>
<dbReference type="InterPro" id="IPR013128">
    <property type="entry name" value="Peptidase_C1A"/>
</dbReference>
<dbReference type="PROSITE" id="PS00639">
    <property type="entry name" value="THIOL_PROTEASE_HIS"/>
    <property type="match status" value="1"/>
</dbReference>
<dbReference type="InterPro" id="IPR013783">
    <property type="entry name" value="Ig-like_fold"/>
</dbReference>
<dbReference type="CDD" id="cd02619">
    <property type="entry name" value="Peptidase_C1"/>
    <property type="match status" value="1"/>
</dbReference>
<feature type="compositionally biased region" description="Basic and acidic residues" evidence="2">
    <location>
        <begin position="47"/>
        <end position="56"/>
    </location>
</feature>
<dbReference type="GO" id="GO:0006508">
    <property type="term" value="P:proteolysis"/>
    <property type="evidence" value="ECO:0007669"/>
    <property type="project" value="InterPro"/>
</dbReference>
<dbReference type="SUPFAM" id="SSF54001">
    <property type="entry name" value="Cysteine proteinases"/>
    <property type="match status" value="1"/>
</dbReference>
<feature type="chain" id="PRO_5042502503" description="Peptidase C1A papain C-terminal domain-containing protein" evidence="3">
    <location>
        <begin position="27"/>
        <end position="398"/>
    </location>
</feature>
<gene>
    <name evidence="5" type="ORF">J2Z48_000176</name>
</gene>
<evidence type="ECO:0000313" key="6">
    <source>
        <dbReference type="Proteomes" id="UP001238450"/>
    </source>
</evidence>